<dbReference type="InterPro" id="IPR043136">
    <property type="entry name" value="B30.2/SPRY_sf"/>
</dbReference>
<keyword evidence="7 9" id="KW-0472">Membrane</keyword>
<name>A0A093V2W3_TALMA</name>
<feature type="compositionally biased region" description="Polar residues" evidence="8">
    <location>
        <begin position="777"/>
        <end position="805"/>
    </location>
</feature>
<feature type="compositionally biased region" description="Polar residues" evidence="8">
    <location>
        <begin position="426"/>
        <end position="448"/>
    </location>
</feature>
<dbReference type="eggNOG" id="KOG1397">
    <property type="taxonomic scope" value="Eukaryota"/>
</dbReference>
<feature type="transmembrane region" description="Helical" evidence="9">
    <location>
        <begin position="148"/>
        <end position="169"/>
    </location>
</feature>
<keyword evidence="4 9" id="KW-0812">Transmembrane</keyword>
<reference evidence="11" key="2">
    <citation type="journal article" date="2014" name="PLoS Genet.">
        <title>Signature gene expression reveals novel clues to the molecular mechanisms of dimorphic transition in Penicillium marneffei.</title>
        <authorList>
            <person name="Yang E."/>
            <person name="Wang G."/>
            <person name="Cai J."/>
            <person name="Woo P.C."/>
            <person name="Lau S.K."/>
            <person name="Yuen K.-Y."/>
            <person name="Chow W.-N."/>
            <person name="Lin X."/>
        </authorList>
    </citation>
    <scope>NUCLEOTIDE SEQUENCE</scope>
    <source>
        <strain evidence="11">PM1</strain>
    </source>
</reference>
<keyword evidence="3" id="KW-0813">Transport</keyword>
<feature type="transmembrane region" description="Helical" evidence="9">
    <location>
        <begin position="113"/>
        <end position="136"/>
    </location>
</feature>
<feature type="compositionally biased region" description="Basic and acidic residues" evidence="8">
    <location>
        <begin position="463"/>
        <end position="472"/>
    </location>
</feature>
<evidence type="ECO:0000256" key="2">
    <source>
        <dbReference type="ARBA" id="ARBA00008170"/>
    </source>
</evidence>
<feature type="transmembrane region" description="Helical" evidence="9">
    <location>
        <begin position="181"/>
        <end position="203"/>
    </location>
</feature>
<feature type="region of interest" description="Disordered" evidence="8">
    <location>
        <begin position="42"/>
        <end position="72"/>
    </location>
</feature>
<proteinExistence type="inferred from homology"/>
<keyword evidence="6" id="KW-0406">Ion transport</keyword>
<dbReference type="Pfam" id="PF01699">
    <property type="entry name" value="Na_Ca_ex"/>
    <property type="match status" value="2"/>
</dbReference>
<feature type="transmembrane region" description="Helical" evidence="9">
    <location>
        <begin position="209"/>
        <end position="233"/>
    </location>
</feature>
<dbReference type="PANTHER" id="PTHR31503:SF18">
    <property type="entry name" value="CA(2+)_H(+) EXCHANGER, PUTATIVE (EUROFUNG)-RELATED"/>
    <property type="match status" value="1"/>
</dbReference>
<feature type="compositionally biased region" description="Pro residues" evidence="8">
    <location>
        <begin position="846"/>
        <end position="855"/>
    </location>
</feature>
<feature type="transmembrane region" description="Helical" evidence="9">
    <location>
        <begin position="245"/>
        <end position="264"/>
    </location>
</feature>
<organism evidence="11">
    <name type="scientific">Talaromyces marneffei PM1</name>
    <dbReference type="NCBI Taxonomy" id="1077442"/>
    <lineage>
        <taxon>Eukaryota</taxon>
        <taxon>Fungi</taxon>
        <taxon>Dikarya</taxon>
        <taxon>Ascomycota</taxon>
        <taxon>Pezizomycotina</taxon>
        <taxon>Eurotiomycetes</taxon>
        <taxon>Eurotiomycetidae</taxon>
        <taxon>Eurotiales</taxon>
        <taxon>Trichocomaceae</taxon>
        <taxon>Talaromyces</taxon>
        <taxon>Talaromyces sect. Talaromyces</taxon>
    </lineage>
</organism>
<feature type="transmembrane region" description="Helical" evidence="9">
    <location>
        <begin position="604"/>
        <end position="624"/>
    </location>
</feature>
<dbReference type="EMBL" id="JPOX01000029">
    <property type="protein sequence ID" value="KFX44344.1"/>
    <property type="molecule type" value="Genomic_DNA"/>
</dbReference>
<dbReference type="GO" id="GO:0015369">
    <property type="term" value="F:calcium:proton antiporter activity"/>
    <property type="evidence" value="ECO:0007669"/>
    <property type="project" value="UniProtKB-ARBA"/>
</dbReference>
<dbReference type="InterPro" id="IPR004713">
    <property type="entry name" value="CaH_exchang"/>
</dbReference>
<sequence>MNEPDEPPIDRLGIRDQIHSYVTNILPHGTNSRHDASILPVTNEQPKNQDGLHLSTGPTGPGPAQRQQSQHVTYDISTTGAVPVDTHHGEKTSTLDSGPKPGFFNKAYTSIKLIILSSWVNWFLVCVPVGIALGAVQRSTGNDGPISPTVVFSINAVAIIPLAWMLGYATESVAADMGDTIGALLNVTFGNAVELIIFIIALVADEIAIVQASLLGSILANLLLILGMCFLFGGLRFREQLYNSAVTQMSACLLSLSVISLLLPTAFHASFSTIANADAAVLKVSRGTSVVLLLVYILYLLFQLKSHSYIYESTPQHVIDEESHPGVLADILNSASSSESSSDDDSDASSGSNTTVKRIRRALRKKRRRKSSSASKDTASAPSLPSFVRTASYSSQVTDISTHSRGGKTNAKHNGQEAITLEQDRPQMSTESSGEVTTRDFTVVSESQAMGEKKRKVSRHTRSKDEKRRNSEEDIIEEGVIPQSTPFPPLEGEAEGVPPKRPFNLRNISYKQALPRALAPNVFSSSQAQPGPSAAGPMPGIGGSNDLRRTSSLPDRLNNTFPGPTAVPVATAIPSAQPLPHLVSKKIVVEVKDDPEEKPKLGRITAVILLLVTTALVAVCAEFLVDSIDYLVSSTGVSKAFIGLIILPIVGNAAEHVTAVTVASKNKMDLAIGVALGSSIQIALFVTPVIVLLGWILDTEMSLYFSLFETISLFASAFIVNYLMLDGRSNYLEGALLIAAYVIIAVSAYFYPPCDNTSTLNGGTMTGQCMSVFGHSNRAQPQQEPSSTNTAQASSQHLPAAQQSTSACQHVIHSATYTHPLHPKSSFSPTQQSSSIGIKRTIKMYRPPPGPPPGWTPQEQQQDEAYDNPPPYHNWQEQVPDTATLPPPPAMSRFASETGNASGDDADRAKDFCNERPLWRPVRPSEPIYTSTQYGDIRPGQPIEYRGTLDTPNRGHWRIRSDKNCRDCSIISLLPLYYAMRDSPMTTERAKTIYFEVTINKFHRRPFGGDASGFSLGFVAQPYPSWRSPGWDRASIGVFSDDGCRFVNDNLGGKEFTSAFRVGETVGIGMTFSLPETATGAQQKPDVRVFLTRNGTEVGGWDLHEELDSEAEGVYGLEGDFDLYAAVGVFGGVDVEVKFDRERLMARH</sequence>
<evidence type="ECO:0000256" key="5">
    <source>
        <dbReference type="ARBA" id="ARBA00022989"/>
    </source>
</evidence>
<feature type="domain" description="Sodium/calcium exchanger membrane region" evidence="10">
    <location>
        <begin position="606"/>
        <end position="749"/>
    </location>
</feature>
<dbReference type="InterPro" id="IPR004837">
    <property type="entry name" value="NaCa_Exmemb"/>
</dbReference>
<feature type="compositionally biased region" description="Low complexity" evidence="8">
    <location>
        <begin position="372"/>
        <end position="381"/>
    </location>
</feature>
<dbReference type="Gene3D" id="2.60.120.920">
    <property type="match status" value="1"/>
</dbReference>
<protein>
    <submittedName>
        <fullName evidence="11">Vacuolar calcium ion transporter</fullName>
    </submittedName>
</protein>
<accession>A0A093V2W3</accession>
<comment type="similarity">
    <text evidence="2">Belongs to the Ca(2+):cation antiporter (CaCA) (TC 2.A.19) family.</text>
</comment>
<dbReference type="InterPro" id="IPR044880">
    <property type="entry name" value="NCX_ion-bd_dom_sf"/>
</dbReference>
<feature type="region of interest" description="Disordered" evidence="8">
    <location>
        <begin position="776"/>
        <end position="805"/>
    </location>
</feature>
<evidence type="ECO:0000256" key="3">
    <source>
        <dbReference type="ARBA" id="ARBA00022448"/>
    </source>
</evidence>
<reference key="1">
    <citation type="journal article" date="2014" name="PLoS Genet.">
        <title>Signature Gene Expression Reveals Novel Clues to the Molecular Mechanisms of Dimorphic Transition in Penicillium marneffei.</title>
        <authorList>
            <person name="Yang E."/>
            <person name="Wang G."/>
            <person name="Cai J."/>
            <person name="Woo P.C."/>
            <person name="Lau S.K."/>
            <person name="Yuen K.-Y."/>
            <person name="Chow W.-N."/>
            <person name="Lin X."/>
        </authorList>
    </citation>
    <scope>NUCLEOTIDE SEQUENCE [LARGE SCALE GENOMIC DNA]</scope>
    <source>
        <strain>PM1</strain>
    </source>
</reference>
<feature type="region of interest" description="Disordered" evidence="8">
    <location>
        <begin position="334"/>
        <end position="477"/>
    </location>
</feature>
<evidence type="ECO:0000256" key="6">
    <source>
        <dbReference type="ARBA" id="ARBA00023065"/>
    </source>
</evidence>
<feature type="compositionally biased region" description="Basic residues" evidence="8">
    <location>
        <begin position="357"/>
        <end position="371"/>
    </location>
</feature>
<dbReference type="CDD" id="cd12910">
    <property type="entry name" value="SPRY_SSH4_like"/>
    <property type="match status" value="1"/>
</dbReference>
<feature type="transmembrane region" description="Helical" evidence="9">
    <location>
        <begin position="703"/>
        <end position="724"/>
    </location>
</feature>
<dbReference type="HOGENOM" id="CLU_008721_4_2_1"/>
<feature type="transmembrane region" description="Helical" evidence="9">
    <location>
        <begin position="284"/>
        <end position="302"/>
    </location>
</feature>
<feature type="compositionally biased region" description="Polar residues" evidence="8">
    <location>
        <begin position="389"/>
        <end position="404"/>
    </location>
</feature>
<feature type="region of interest" description="Disordered" evidence="8">
    <location>
        <begin position="929"/>
        <end position="949"/>
    </location>
</feature>
<dbReference type="AlphaFoldDB" id="A0A093V2W3"/>
<evidence type="ECO:0000259" key="10">
    <source>
        <dbReference type="Pfam" id="PF01699"/>
    </source>
</evidence>
<evidence type="ECO:0000313" key="11">
    <source>
        <dbReference type="EMBL" id="KFX44344.1"/>
    </source>
</evidence>
<comment type="caution">
    <text evidence="11">The sequence shown here is derived from an EMBL/GenBank/DDBJ whole genome shotgun (WGS) entry which is preliminary data.</text>
</comment>
<evidence type="ECO:0000256" key="8">
    <source>
        <dbReference type="SAM" id="MobiDB-lite"/>
    </source>
</evidence>
<feature type="compositionally biased region" description="Basic residues" evidence="8">
    <location>
        <begin position="453"/>
        <end position="462"/>
    </location>
</feature>
<dbReference type="Gene3D" id="1.20.1420.30">
    <property type="entry name" value="NCX, central ion-binding region"/>
    <property type="match status" value="2"/>
</dbReference>
<dbReference type="FunFam" id="1.20.1420.30:FF:000011">
    <property type="entry name" value="Vacuolar calcium ion transporter"/>
    <property type="match status" value="1"/>
</dbReference>
<gene>
    <name evidence="11" type="ORF">GQ26_0290870</name>
</gene>
<feature type="domain" description="Sodium/calcium exchanger membrane region" evidence="10">
    <location>
        <begin position="149"/>
        <end position="304"/>
    </location>
</feature>
<dbReference type="InterPro" id="IPR035780">
    <property type="entry name" value="SPRY_Ssh4-like"/>
</dbReference>
<evidence type="ECO:0000256" key="4">
    <source>
        <dbReference type="ARBA" id="ARBA00022692"/>
    </source>
</evidence>
<keyword evidence="5 9" id="KW-1133">Transmembrane helix</keyword>
<dbReference type="GO" id="GO:0012505">
    <property type="term" value="C:endomembrane system"/>
    <property type="evidence" value="ECO:0007669"/>
    <property type="project" value="UniProtKB-SubCell"/>
</dbReference>
<evidence type="ECO:0000256" key="1">
    <source>
        <dbReference type="ARBA" id="ARBA00004127"/>
    </source>
</evidence>
<feature type="transmembrane region" description="Helical" evidence="9">
    <location>
        <begin position="731"/>
        <end position="751"/>
    </location>
</feature>
<evidence type="ECO:0000256" key="9">
    <source>
        <dbReference type="SAM" id="Phobius"/>
    </source>
</evidence>
<feature type="compositionally biased region" description="Low complexity" evidence="8">
    <location>
        <begin position="524"/>
        <end position="538"/>
    </location>
</feature>
<feature type="region of interest" description="Disordered" evidence="8">
    <location>
        <begin position="524"/>
        <end position="552"/>
    </location>
</feature>
<feature type="transmembrane region" description="Helical" evidence="9">
    <location>
        <begin position="670"/>
        <end position="697"/>
    </location>
</feature>
<dbReference type="GO" id="GO:0006874">
    <property type="term" value="P:intracellular calcium ion homeostasis"/>
    <property type="evidence" value="ECO:0007669"/>
    <property type="project" value="TreeGrafter"/>
</dbReference>
<comment type="subcellular location">
    <subcellularLocation>
        <location evidence="1">Endomembrane system</location>
        <topology evidence="1">Multi-pass membrane protein</topology>
    </subcellularLocation>
</comment>
<feature type="region of interest" description="Disordered" evidence="8">
    <location>
        <begin position="842"/>
        <end position="909"/>
    </location>
</feature>
<dbReference type="PANTHER" id="PTHR31503">
    <property type="entry name" value="VACUOLAR CALCIUM ION TRANSPORTER"/>
    <property type="match status" value="1"/>
</dbReference>
<evidence type="ECO:0000256" key="7">
    <source>
        <dbReference type="ARBA" id="ARBA00023136"/>
    </source>
</evidence>
<dbReference type="FunFam" id="1.20.1420.30:FF:000016">
    <property type="entry name" value="Membrane bound cation transporter"/>
    <property type="match status" value="1"/>
</dbReference>
<dbReference type="GO" id="GO:0000329">
    <property type="term" value="C:fungal-type vacuole membrane"/>
    <property type="evidence" value="ECO:0007669"/>
    <property type="project" value="TreeGrafter"/>
</dbReference>